<proteinExistence type="predicted"/>
<evidence type="ECO:0000313" key="2">
    <source>
        <dbReference type="Proteomes" id="UP000323300"/>
    </source>
</evidence>
<keyword evidence="2" id="KW-1185">Reference proteome</keyword>
<protein>
    <submittedName>
        <fullName evidence="1">Uncharacterized protein</fullName>
    </submittedName>
</protein>
<dbReference type="AlphaFoldDB" id="A0A1I4CSV1"/>
<gene>
    <name evidence="1" type="ORF">SAMN04488498_11435</name>
</gene>
<dbReference type="EMBL" id="FOSL01000014">
    <property type="protein sequence ID" value="SFK83317.1"/>
    <property type="molecule type" value="Genomic_DNA"/>
</dbReference>
<dbReference type="Proteomes" id="UP000323300">
    <property type="component" value="Unassembled WGS sequence"/>
</dbReference>
<evidence type="ECO:0000313" key="1">
    <source>
        <dbReference type="EMBL" id="SFK83317.1"/>
    </source>
</evidence>
<name>A0A1I4CSV1_9HYPH</name>
<sequence length="61" mass="6626">MSKLQGDESKTAPFDQGVVAARTGVGRDANPFEAKSRDYSDWNAGYDAFKDADEAVEPKNT</sequence>
<organism evidence="1 2">
    <name type="scientific">Neomesorhizobium albiziae</name>
    <dbReference type="NCBI Taxonomy" id="335020"/>
    <lineage>
        <taxon>Bacteria</taxon>
        <taxon>Pseudomonadati</taxon>
        <taxon>Pseudomonadota</taxon>
        <taxon>Alphaproteobacteria</taxon>
        <taxon>Hyphomicrobiales</taxon>
        <taxon>Phyllobacteriaceae</taxon>
        <taxon>Neomesorhizobium</taxon>
    </lineage>
</organism>
<accession>A0A1I4CSV1</accession>
<reference evidence="1 2" key="1">
    <citation type="submission" date="2016-10" db="EMBL/GenBank/DDBJ databases">
        <authorList>
            <person name="Varghese N."/>
            <person name="Submissions S."/>
        </authorList>
    </citation>
    <scope>NUCLEOTIDE SEQUENCE [LARGE SCALE GENOMIC DNA]</scope>
    <source>
        <strain evidence="1 2">DSM 21822</strain>
    </source>
</reference>